<gene>
    <name evidence="2" type="ORF">E4Z66_06600</name>
</gene>
<comment type="caution">
    <text evidence="2">The sequence shown here is derived from an EMBL/GenBank/DDBJ whole genome shotgun (WGS) entry which is preliminary data.</text>
</comment>
<feature type="signal peptide" evidence="1">
    <location>
        <begin position="1"/>
        <end position="30"/>
    </location>
</feature>
<organism evidence="2 3">
    <name type="scientific">Aliishimia ponticola</name>
    <dbReference type="NCBI Taxonomy" id="2499833"/>
    <lineage>
        <taxon>Bacteria</taxon>
        <taxon>Pseudomonadati</taxon>
        <taxon>Pseudomonadota</taxon>
        <taxon>Alphaproteobacteria</taxon>
        <taxon>Rhodobacterales</taxon>
        <taxon>Paracoccaceae</taxon>
        <taxon>Aliishimia</taxon>
    </lineage>
</organism>
<reference evidence="2 3" key="1">
    <citation type="submission" date="2019-04" db="EMBL/GenBank/DDBJ databases">
        <title>Shimia ponticola sp. nov., isolated from seawater.</title>
        <authorList>
            <person name="Kim Y.-O."/>
            <person name="Yoon J.-H."/>
        </authorList>
    </citation>
    <scope>NUCLEOTIDE SEQUENCE [LARGE SCALE GENOMIC DNA]</scope>
    <source>
        <strain evidence="2 3">MYP11</strain>
    </source>
</reference>
<keyword evidence="1" id="KW-0732">Signal</keyword>
<proteinExistence type="predicted"/>
<dbReference type="RefSeq" id="WP_136462217.1">
    <property type="nucleotide sequence ID" value="NZ_SRKY01000002.1"/>
</dbReference>
<dbReference type="AlphaFoldDB" id="A0A4S4NCY3"/>
<dbReference type="Pfam" id="PF09898">
    <property type="entry name" value="DUF2125"/>
    <property type="match status" value="1"/>
</dbReference>
<keyword evidence="3" id="KW-1185">Reference proteome</keyword>
<feature type="chain" id="PRO_5020352036" evidence="1">
    <location>
        <begin position="31"/>
        <end position="517"/>
    </location>
</feature>
<evidence type="ECO:0000313" key="2">
    <source>
        <dbReference type="EMBL" id="THH36615.1"/>
    </source>
</evidence>
<evidence type="ECO:0000313" key="3">
    <source>
        <dbReference type="Proteomes" id="UP000306602"/>
    </source>
</evidence>
<dbReference type="EMBL" id="SRKY01000002">
    <property type="protein sequence ID" value="THH36615.1"/>
    <property type="molecule type" value="Genomic_DNA"/>
</dbReference>
<dbReference type="Proteomes" id="UP000306602">
    <property type="component" value="Unassembled WGS sequence"/>
</dbReference>
<evidence type="ECO:0000256" key="1">
    <source>
        <dbReference type="SAM" id="SignalP"/>
    </source>
</evidence>
<protein>
    <submittedName>
        <fullName evidence="2">DUF2125 domain-containing protein</fullName>
    </submittedName>
</protein>
<name>A0A4S4NCY3_9RHOB</name>
<dbReference type="InterPro" id="IPR018666">
    <property type="entry name" value="DUF2125"/>
</dbReference>
<dbReference type="OrthoDB" id="7791409at2"/>
<sequence length="517" mass="53434">MTIRFFAASPLVSTVSRAAICLALAAPASADVTSAQVWADMKSYMEGTGYQTTATETPTGSGLTVSDIEMSIDIPGEEEAGGTAKVLMNQIVFNDNGDGTVTVQLPATIPMQFQAEADGDIVSAGTITMTQTGANMIVSGDPNDTTYDYTAREIVVSMDDLTVEGEGVPTEQMNITMSVNDVTSQTRMTVGEMRALDQSFKAASLDYTFGMKVPEGPEQGSFIITGTMTELDAASTGQMPLDLADGTLSGFVASGMQGTGAFTFASGSSSMTGDTPDGKIMGNSSSQGGELTVGIGPDGIGYAVDVSNMATEMTVPDLPFPIALQMAKSAFNLKFPVTTSDEEQDFAFGFTLGAVTVSDMIWSLFDPAGQLPRDPATISVDLTGKATMLIDVFDPAQTATLEAGAQPGEINALDINGLEVSAVGASLTGNGGLTFDNSATGSPNGMPQPVGAIDLRLEGANALIDTLVNMGLVPQDQAMAARMMMGLFGVPQGDDTLTSKIEFTEGGGIFANGQQIQ</sequence>
<accession>A0A4S4NCY3</accession>